<comment type="caution">
    <text evidence="2">The sequence shown here is derived from an EMBL/GenBank/DDBJ whole genome shotgun (WGS) entry which is preliminary data.</text>
</comment>
<dbReference type="Gramene" id="OIT22531">
    <property type="protein sequence ID" value="OIT22531"/>
    <property type="gene ID" value="A4A49_64222"/>
</dbReference>
<dbReference type="Proteomes" id="UP000187609">
    <property type="component" value="Unassembled WGS sequence"/>
</dbReference>
<feature type="region of interest" description="Disordered" evidence="1">
    <location>
        <begin position="1"/>
        <end position="20"/>
    </location>
</feature>
<keyword evidence="3" id="KW-1185">Reference proteome</keyword>
<sequence>MRNWDQSMNTESVNVGAIDEPGSPTSYHRMVLDAAGPSFDPIDRDELPNPDAQKFYDMIDSANQEVWPGCETHSQLSAVARLLHIKSEHHLSNRCFDDICQYVNEMIPPDNPMPNNFYETKKLMQGMNMPVEKIHSCINACMIYWGEDSELSHRKFYRHP</sequence>
<feature type="compositionally biased region" description="Polar residues" evidence="1">
    <location>
        <begin position="1"/>
        <end position="13"/>
    </location>
</feature>
<organism evidence="2 3">
    <name type="scientific">Nicotiana attenuata</name>
    <name type="common">Coyote tobacco</name>
    <dbReference type="NCBI Taxonomy" id="49451"/>
    <lineage>
        <taxon>Eukaryota</taxon>
        <taxon>Viridiplantae</taxon>
        <taxon>Streptophyta</taxon>
        <taxon>Embryophyta</taxon>
        <taxon>Tracheophyta</taxon>
        <taxon>Spermatophyta</taxon>
        <taxon>Magnoliopsida</taxon>
        <taxon>eudicotyledons</taxon>
        <taxon>Gunneridae</taxon>
        <taxon>Pentapetalae</taxon>
        <taxon>asterids</taxon>
        <taxon>lamiids</taxon>
        <taxon>Solanales</taxon>
        <taxon>Solanaceae</taxon>
        <taxon>Nicotianoideae</taxon>
        <taxon>Nicotianeae</taxon>
        <taxon>Nicotiana</taxon>
    </lineage>
</organism>
<evidence type="ECO:0000256" key="1">
    <source>
        <dbReference type="SAM" id="MobiDB-lite"/>
    </source>
</evidence>
<feature type="non-terminal residue" evidence="2">
    <location>
        <position position="160"/>
    </location>
</feature>
<reference evidence="2" key="1">
    <citation type="submission" date="2016-11" db="EMBL/GenBank/DDBJ databases">
        <title>The genome of Nicotiana attenuata.</title>
        <authorList>
            <person name="Xu S."/>
            <person name="Brockmoeller T."/>
            <person name="Gaquerel E."/>
            <person name="Navarro A."/>
            <person name="Kuhl H."/>
            <person name="Gase K."/>
            <person name="Ling Z."/>
            <person name="Zhou W."/>
            <person name="Kreitzer C."/>
            <person name="Stanke M."/>
            <person name="Tang H."/>
            <person name="Lyons E."/>
            <person name="Pandey P."/>
            <person name="Pandey S.P."/>
            <person name="Timmermann B."/>
            <person name="Baldwin I.T."/>
        </authorList>
    </citation>
    <scope>NUCLEOTIDE SEQUENCE [LARGE SCALE GENOMIC DNA]</scope>
    <source>
        <strain evidence="2">UT</strain>
    </source>
</reference>
<dbReference type="PANTHER" id="PTHR10775:SF185">
    <property type="entry name" value="OS08G0208400 PROTEIN"/>
    <property type="match status" value="1"/>
</dbReference>
<dbReference type="EMBL" id="MJEQ01003628">
    <property type="protein sequence ID" value="OIT22531.1"/>
    <property type="molecule type" value="Genomic_DNA"/>
</dbReference>
<proteinExistence type="predicted"/>
<dbReference type="PANTHER" id="PTHR10775">
    <property type="entry name" value="OS08G0208400 PROTEIN"/>
    <property type="match status" value="1"/>
</dbReference>
<dbReference type="AlphaFoldDB" id="A0A1J6KIA3"/>
<accession>A0A1J6KIA3</accession>
<evidence type="ECO:0000313" key="2">
    <source>
        <dbReference type="EMBL" id="OIT22531.1"/>
    </source>
</evidence>
<evidence type="ECO:0000313" key="3">
    <source>
        <dbReference type="Proteomes" id="UP000187609"/>
    </source>
</evidence>
<gene>
    <name evidence="2" type="ORF">A4A49_64222</name>
</gene>
<protein>
    <submittedName>
        <fullName evidence="2">Uncharacterized protein</fullName>
    </submittedName>
</protein>
<name>A0A1J6KIA3_NICAT</name>